<dbReference type="EMBL" id="JAACLJ010000002">
    <property type="protein sequence ID" value="KAF4592080.1"/>
    <property type="molecule type" value="Genomic_DNA"/>
</dbReference>
<dbReference type="OrthoDB" id="552049at2759"/>
<feature type="compositionally biased region" description="Basic and acidic residues" evidence="2">
    <location>
        <begin position="176"/>
        <end position="186"/>
    </location>
</feature>
<evidence type="ECO:0000256" key="1">
    <source>
        <dbReference type="ARBA" id="ARBA00023186"/>
    </source>
</evidence>
<comment type="caution">
    <text evidence="4">The sequence shown here is derived from an EMBL/GenBank/DDBJ whole genome shotgun (WGS) entry which is preliminary data.</text>
</comment>
<dbReference type="Pfam" id="PF14308">
    <property type="entry name" value="DnaJ-X"/>
    <property type="match status" value="1"/>
</dbReference>
<dbReference type="SMART" id="SM00271">
    <property type="entry name" value="DnaJ"/>
    <property type="match status" value="1"/>
</dbReference>
<protein>
    <submittedName>
        <fullName evidence="4">DNAJ domain containing protein</fullName>
    </submittedName>
</protein>
<keyword evidence="5" id="KW-1185">Reference proteome</keyword>
<evidence type="ECO:0000313" key="5">
    <source>
        <dbReference type="Proteomes" id="UP000562929"/>
    </source>
</evidence>
<feature type="compositionally biased region" description="Polar residues" evidence="2">
    <location>
        <begin position="502"/>
        <end position="511"/>
    </location>
</feature>
<dbReference type="Pfam" id="PF00226">
    <property type="entry name" value="DnaJ"/>
    <property type="match status" value="1"/>
</dbReference>
<dbReference type="PROSITE" id="PS00636">
    <property type="entry name" value="DNAJ_1"/>
    <property type="match status" value="1"/>
</dbReference>
<dbReference type="GO" id="GO:0016558">
    <property type="term" value="P:protein import into peroxisome matrix"/>
    <property type="evidence" value="ECO:0007669"/>
    <property type="project" value="TreeGrafter"/>
</dbReference>
<feature type="domain" description="J" evidence="3">
    <location>
        <begin position="6"/>
        <end position="71"/>
    </location>
</feature>
<gene>
    <name evidence="4" type="ORF">GQ602_002379</name>
</gene>
<dbReference type="PROSITE" id="PS50076">
    <property type="entry name" value="DNAJ_2"/>
    <property type="match status" value="1"/>
</dbReference>
<feature type="compositionally biased region" description="Acidic residues" evidence="2">
    <location>
        <begin position="122"/>
        <end position="135"/>
    </location>
</feature>
<feature type="region of interest" description="Disordered" evidence="2">
    <location>
        <begin position="121"/>
        <end position="239"/>
    </location>
</feature>
<feature type="region of interest" description="Disordered" evidence="2">
    <location>
        <begin position="462"/>
        <end position="511"/>
    </location>
</feature>
<evidence type="ECO:0000313" key="4">
    <source>
        <dbReference type="EMBL" id="KAF4592080.1"/>
    </source>
</evidence>
<dbReference type="CDD" id="cd06257">
    <property type="entry name" value="DnaJ"/>
    <property type="match status" value="1"/>
</dbReference>
<dbReference type="FunFam" id="1.10.287.110:FF:000028">
    <property type="entry name" value="DnaJ domain protein"/>
    <property type="match status" value="1"/>
</dbReference>
<dbReference type="PANTHER" id="PTHR45006:SF1">
    <property type="entry name" value="DNAJ-LIKE PROTEIN 1"/>
    <property type="match status" value="1"/>
</dbReference>
<feature type="compositionally biased region" description="Basic and acidic residues" evidence="2">
    <location>
        <begin position="462"/>
        <end position="481"/>
    </location>
</feature>
<reference evidence="4 5" key="1">
    <citation type="journal article" date="2020" name="G3 (Bethesda)">
        <title>Genetic Underpinnings of Host Manipulation by Ophiocordyceps as Revealed by Comparative Transcriptomics.</title>
        <authorList>
            <person name="Will I."/>
            <person name="Das B."/>
            <person name="Trinh T."/>
            <person name="Brachmann A."/>
            <person name="Ohm R.A."/>
            <person name="de Bekker C."/>
        </authorList>
    </citation>
    <scope>NUCLEOTIDE SEQUENCE [LARGE SCALE GENOMIC DNA]</scope>
    <source>
        <strain evidence="4 5">EC05</strain>
    </source>
</reference>
<dbReference type="SUPFAM" id="SSF46565">
    <property type="entry name" value="Chaperone J-domain"/>
    <property type="match status" value="1"/>
</dbReference>
<feature type="compositionally biased region" description="Polar residues" evidence="2">
    <location>
        <begin position="187"/>
        <end position="200"/>
    </location>
</feature>
<sequence length="511" mass="56970">MVFDTAYYDTLGVQPTATQLEIKKAYRKLAIVHHPDKNPNDPTAHEKFQAIGEAYQVLSDTDLRKAYDKFGKDQAKPSEGFADPAEFFSSIFGGEAFTDWIGEISLMKDLTATMDITMQAQEETDKDTSEDTEDDAATKQNNKEQKPAADGSTAPGSPPKPPPVPPRNPASGVVVEEEKPADRRDTSSPASSSRTKTQIPLRQALTDKSHEDSLGEGNDEASLRQKEKKKGGLTKEQREQLAAFEKERARVRKERVDTLSKKLLDRVSVWTETDKSNDVTRAFQEKMRLEVENLKMESFGIDILHAIGQTYVSKASALLRSQKFLGIGGFFSRLRDKGTLVKDTWSTISSAIDAQQTMEDMAKMEEKGGEDWTDERRVEYERRVTGKILTAAWRGSKFEIQSVLREVCDSVLNDKKVSLSKRLERAQALVLIGDVFVKAKRSPEEEGDYLVFEQLVADAALKKDKDDERRKKDKKGRDGTHHQGHPHVHDGQGGPQPAEAATSDSAHTSKA</sequence>
<dbReference type="InterPro" id="IPR036869">
    <property type="entry name" value="J_dom_sf"/>
</dbReference>
<proteinExistence type="predicted"/>
<dbReference type="AlphaFoldDB" id="A0A8H4QAF2"/>
<dbReference type="InterPro" id="IPR052814">
    <property type="entry name" value="Peroxisomal_DnaJ"/>
</dbReference>
<dbReference type="Gene3D" id="1.10.287.110">
    <property type="entry name" value="DnaJ domain"/>
    <property type="match status" value="1"/>
</dbReference>
<keyword evidence="1" id="KW-0143">Chaperone</keyword>
<name>A0A8H4QAF2_9HYPO</name>
<dbReference type="InterPro" id="IPR001623">
    <property type="entry name" value="DnaJ_domain"/>
</dbReference>
<accession>A0A8H4QAF2</accession>
<dbReference type="PRINTS" id="PR00625">
    <property type="entry name" value="JDOMAIN"/>
</dbReference>
<dbReference type="Proteomes" id="UP000562929">
    <property type="component" value="Unassembled WGS sequence"/>
</dbReference>
<dbReference type="InterPro" id="IPR026894">
    <property type="entry name" value="DnaJ_X"/>
</dbReference>
<dbReference type="InterPro" id="IPR018253">
    <property type="entry name" value="DnaJ_domain_CS"/>
</dbReference>
<evidence type="ECO:0000259" key="3">
    <source>
        <dbReference type="PROSITE" id="PS50076"/>
    </source>
</evidence>
<dbReference type="GO" id="GO:0005829">
    <property type="term" value="C:cytosol"/>
    <property type="evidence" value="ECO:0007669"/>
    <property type="project" value="TreeGrafter"/>
</dbReference>
<evidence type="ECO:0000256" key="2">
    <source>
        <dbReference type="SAM" id="MobiDB-lite"/>
    </source>
</evidence>
<feature type="compositionally biased region" description="Pro residues" evidence="2">
    <location>
        <begin position="156"/>
        <end position="168"/>
    </location>
</feature>
<dbReference type="PANTHER" id="PTHR45006">
    <property type="entry name" value="DNAJ-LIKE PROTEIN 1"/>
    <property type="match status" value="1"/>
</dbReference>
<organism evidence="4 5">
    <name type="scientific">Ophiocordyceps camponoti-floridani</name>
    <dbReference type="NCBI Taxonomy" id="2030778"/>
    <lineage>
        <taxon>Eukaryota</taxon>
        <taxon>Fungi</taxon>
        <taxon>Dikarya</taxon>
        <taxon>Ascomycota</taxon>
        <taxon>Pezizomycotina</taxon>
        <taxon>Sordariomycetes</taxon>
        <taxon>Hypocreomycetidae</taxon>
        <taxon>Hypocreales</taxon>
        <taxon>Ophiocordycipitaceae</taxon>
        <taxon>Ophiocordyceps</taxon>
    </lineage>
</organism>